<evidence type="ECO:0000256" key="7">
    <source>
        <dbReference type="ARBA" id="ARBA00023235"/>
    </source>
</evidence>
<dbReference type="NCBIfam" id="TIGR01075">
    <property type="entry name" value="uvrD"/>
    <property type="match status" value="1"/>
</dbReference>
<evidence type="ECO:0000256" key="3">
    <source>
        <dbReference type="ARBA" id="ARBA00022801"/>
    </source>
</evidence>
<dbReference type="STRING" id="1628148.BI198_00910"/>
<dbReference type="PANTHER" id="PTHR11070:SF2">
    <property type="entry name" value="ATP-DEPENDENT DNA HELICASE SRS2"/>
    <property type="match status" value="1"/>
</dbReference>
<proteinExistence type="inferred from homology"/>
<dbReference type="RefSeq" id="WP_070047848.1">
    <property type="nucleotide sequence ID" value="NZ_CBCSDO010000011.1"/>
</dbReference>
<keyword evidence="6" id="KW-0238">DNA-binding</keyword>
<dbReference type="Pfam" id="PF00580">
    <property type="entry name" value="UvrD-helicase"/>
    <property type="match status" value="1"/>
</dbReference>
<feature type="binding site" evidence="12">
    <location>
        <begin position="29"/>
        <end position="36"/>
    </location>
    <ligand>
        <name>ATP</name>
        <dbReference type="ChEBI" id="CHEBI:30616"/>
    </ligand>
</feature>
<dbReference type="InterPro" id="IPR027417">
    <property type="entry name" value="P-loop_NTPase"/>
</dbReference>
<dbReference type="Pfam" id="PF21196">
    <property type="entry name" value="PcrA_UvrD_tudor"/>
    <property type="match status" value="1"/>
</dbReference>
<evidence type="ECO:0000256" key="5">
    <source>
        <dbReference type="ARBA" id="ARBA00022840"/>
    </source>
</evidence>
<name>A0A1E7Q2C6_9GAMM</name>
<dbReference type="AlphaFoldDB" id="A0A1E7Q2C6"/>
<dbReference type="GO" id="GO:0043138">
    <property type="term" value="F:3'-5' DNA helicase activity"/>
    <property type="evidence" value="ECO:0007669"/>
    <property type="project" value="UniProtKB-EC"/>
</dbReference>
<dbReference type="InterPro" id="IPR013986">
    <property type="entry name" value="DExx_box_DNA_helicase_dom_sf"/>
</dbReference>
<gene>
    <name evidence="15" type="ORF">BI198_00910</name>
</gene>
<dbReference type="GO" id="GO:0005829">
    <property type="term" value="C:cytosol"/>
    <property type="evidence" value="ECO:0007669"/>
    <property type="project" value="TreeGrafter"/>
</dbReference>
<dbReference type="InterPro" id="IPR014016">
    <property type="entry name" value="UvrD-like_ATP-bd"/>
</dbReference>
<dbReference type="GO" id="GO:0005524">
    <property type="term" value="F:ATP binding"/>
    <property type="evidence" value="ECO:0007669"/>
    <property type="project" value="UniProtKB-UniRule"/>
</dbReference>
<dbReference type="GO" id="GO:0033202">
    <property type="term" value="C:DNA helicase complex"/>
    <property type="evidence" value="ECO:0007669"/>
    <property type="project" value="TreeGrafter"/>
</dbReference>
<keyword evidence="3 12" id="KW-0378">Hydrolase</keyword>
<dbReference type="InterPro" id="IPR005753">
    <property type="entry name" value="DNA_helicase_ATP-dep_UvrD"/>
</dbReference>
<evidence type="ECO:0000256" key="6">
    <source>
        <dbReference type="ARBA" id="ARBA00023125"/>
    </source>
</evidence>
<evidence type="ECO:0000256" key="10">
    <source>
        <dbReference type="ARBA" id="ARBA00034923"/>
    </source>
</evidence>
<evidence type="ECO:0000313" key="15">
    <source>
        <dbReference type="EMBL" id="OEY68281.1"/>
    </source>
</evidence>
<dbReference type="Gene3D" id="3.40.50.300">
    <property type="entry name" value="P-loop containing nucleotide triphosphate hydrolases"/>
    <property type="match status" value="2"/>
</dbReference>
<keyword evidence="5 12" id="KW-0067">ATP-binding</keyword>
<organism evidence="15 16">
    <name type="scientific">Rheinheimera salexigens</name>
    <dbReference type="NCBI Taxonomy" id="1628148"/>
    <lineage>
        <taxon>Bacteria</taxon>
        <taxon>Pseudomonadati</taxon>
        <taxon>Pseudomonadota</taxon>
        <taxon>Gammaproteobacteria</taxon>
        <taxon>Chromatiales</taxon>
        <taxon>Chromatiaceae</taxon>
        <taxon>Rheinheimera</taxon>
    </lineage>
</organism>
<dbReference type="CDD" id="cd18807">
    <property type="entry name" value="SF1_C_UvrD"/>
    <property type="match status" value="1"/>
</dbReference>
<dbReference type="GO" id="GO:0016887">
    <property type="term" value="F:ATP hydrolysis activity"/>
    <property type="evidence" value="ECO:0007669"/>
    <property type="project" value="RHEA"/>
</dbReference>
<evidence type="ECO:0000256" key="4">
    <source>
        <dbReference type="ARBA" id="ARBA00022806"/>
    </source>
</evidence>
<evidence type="ECO:0000256" key="1">
    <source>
        <dbReference type="ARBA" id="ARBA00009922"/>
    </source>
</evidence>
<dbReference type="FunFam" id="1.10.486.10:FF:000003">
    <property type="entry name" value="ATP-dependent DNA helicase"/>
    <property type="match status" value="1"/>
</dbReference>
<keyword evidence="16" id="KW-1185">Reference proteome</keyword>
<keyword evidence="7" id="KW-0413">Isomerase</keyword>
<reference evidence="16" key="1">
    <citation type="submission" date="2016-09" db="EMBL/GenBank/DDBJ databases">
        <authorList>
            <person name="Wan X."/>
            <person name="Hou S."/>
        </authorList>
    </citation>
    <scope>NUCLEOTIDE SEQUENCE [LARGE SCALE GENOMIC DNA]</scope>
    <source>
        <strain evidence="16">KH87</strain>
    </source>
</reference>
<dbReference type="InterPro" id="IPR000212">
    <property type="entry name" value="DNA_helicase_UvrD/REP"/>
</dbReference>
<dbReference type="Gene3D" id="1.10.486.10">
    <property type="entry name" value="PCRA, domain 4"/>
    <property type="match status" value="1"/>
</dbReference>
<comment type="catalytic activity">
    <reaction evidence="8">
        <text>Couples ATP hydrolysis with the unwinding of duplex DNA by translocating in the 3'-5' direction.</text>
        <dbReference type="EC" id="5.6.2.4"/>
    </reaction>
</comment>
<comment type="caution">
    <text evidence="15">The sequence shown here is derived from an EMBL/GenBank/DDBJ whole genome shotgun (WGS) entry which is preliminary data.</text>
</comment>
<evidence type="ECO:0000256" key="2">
    <source>
        <dbReference type="ARBA" id="ARBA00022741"/>
    </source>
</evidence>
<dbReference type="CDD" id="cd17932">
    <property type="entry name" value="DEXQc_UvrD"/>
    <property type="match status" value="1"/>
</dbReference>
<accession>A0A1E7Q2C6</accession>
<dbReference type="PROSITE" id="PS51198">
    <property type="entry name" value="UVRD_HELICASE_ATP_BIND"/>
    <property type="match status" value="1"/>
</dbReference>
<dbReference type="GO" id="GO:0003677">
    <property type="term" value="F:DNA binding"/>
    <property type="evidence" value="ECO:0007669"/>
    <property type="project" value="UniProtKB-KW"/>
</dbReference>
<dbReference type="EC" id="5.6.2.4" evidence="9"/>
<comment type="similarity">
    <text evidence="1">Belongs to the helicase family. UvrD subfamily.</text>
</comment>
<dbReference type="GO" id="GO:0006260">
    <property type="term" value="P:DNA replication"/>
    <property type="evidence" value="ECO:0007669"/>
    <property type="project" value="InterPro"/>
</dbReference>
<evidence type="ECO:0000259" key="13">
    <source>
        <dbReference type="PROSITE" id="PS51198"/>
    </source>
</evidence>
<dbReference type="EMBL" id="MKEK01000001">
    <property type="protein sequence ID" value="OEY68281.1"/>
    <property type="molecule type" value="Genomic_DNA"/>
</dbReference>
<dbReference type="GO" id="GO:0000725">
    <property type="term" value="P:recombinational repair"/>
    <property type="evidence" value="ECO:0007669"/>
    <property type="project" value="TreeGrafter"/>
</dbReference>
<dbReference type="Pfam" id="PF13361">
    <property type="entry name" value="UvrD_C"/>
    <property type="match status" value="1"/>
</dbReference>
<evidence type="ECO:0000256" key="9">
    <source>
        <dbReference type="ARBA" id="ARBA00034808"/>
    </source>
</evidence>
<sequence>MDVSFLLDGLNDKQRDAVAAPPQHMLVLAGAGSGKTRVLVHRLAWLMQVERVAPFSLLAVTFTNKASKEMRGRIEQTIGVSLNNLWMGTFHGLSHRMLRAHYQEAGLPQSFQIIDTDDQYRLVRRLLKALNLDEKHWPAKQVQWFINGRKDEGQRPNMIDAAGDFSLQQMLKIYTAYQEMCDRSGLVDFAEILLRSFELLQNNAEVRQHYQQRFRHILVDEFQDTNAIQYKWLKLLAGTNAKVMIVGDDDQSIYGWRGAQVENIQTFLTDYSDVETIRLEQNYRSTATILKAANAVIAYNSGRLGKDLWTDGAEGEAISLYTAFNELDESRFIVSRVRDWLKKGGTLSDSAILYRNNAQSRVLEEALIQEGLNYRIYGGLRFYERQEIKDALAYLRLMNNRLDDAALERVVNTPARGIGETTLNKVRIHARTEQITMWQSLQQLISENQLSGRAANAISSFMQLIEQLADLTAELPLHEQADHAIKKSGLYAMYQAEKGEKAETRIENLNELITACQNFDVANDVEMTPLAAFLSQAALEAGEYQAEENSDAVQLMTLHSAKGLEFPQVFICGLEEGMFPSMQSSEDATRLEEERRLCYVGMTRAMQKLYLCHAESRRLYGQEQHNRPSRFLREIPAEYIEEIRLSTQVSKPTPFNRFSNQASHVAFENTGFNLGQRVLHAKFGEGTVLNYEGTGAQSRIQVNFDQLGSKWLVTAYARLEAVG</sequence>
<dbReference type="NCBIfam" id="NF008743">
    <property type="entry name" value="PRK11773.1"/>
    <property type="match status" value="1"/>
</dbReference>
<evidence type="ECO:0000259" key="14">
    <source>
        <dbReference type="PROSITE" id="PS51217"/>
    </source>
</evidence>
<comment type="catalytic activity">
    <reaction evidence="11">
        <text>ATP + H2O = ADP + phosphate + H(+)</text>
        <dbReference type="Rhea" id="RHEA:13065"/>
        <dbReference type="ChEBI" id="CHEBI:15377"/>
        <dbReference type="ChEBI" id="CHEBI:15378"/>
        <dbReference type="ChEBI" id="CHEBI:30616"/>
        <dbReference type="ChEBI" id="CHEBI:43474"/>
        <dbReference type="ChEBI" id="CHEBI:456216"/>
        <dbReference type="EC" id="5.6.2.4"/>
    </reaction>
</comment>
<evidence type="ECO:0000256" key="8">
    <source>
        <dbReference type="ARBA" id="ARBA00034617"/>
    </source>
</evidence>
<dbReference type="SUPFAM" id="SSF52540">
    <property type="entry name" value="P-loop containing nucleoside triphosphate hydrolases"/>
    <property type="match status" value="1"/>
</dbReference>
<evidence type="ECO:0000256" key="11">
    <source>
        <dbReference type="ARBA" id="ARBA00048988"/>
    </source>
</evidence>
<feature type="domain" description="UvrD-like helicase C-terminal" evidence="14">
    <location>
        <begin position="287"/>
        <end position="563"/>
    </location>
</feature>
<dbReference type="Proteomes" id="UP000242258">
    <property type="component" value="Unassembled WGS sequence"/>
</dbReference>
<keyword evidence="2 12" id="KW-0547">Nucleotide-binding</keyword>
<dbReference type="Gene3D" id="1.10.10.160">
    <property type="match status" value="1"/>
</dbReference>
<evidence type="ECO:0000256" key="12">
    <source>
        <dbReference type="PROSITE-ProRule" id="PRU00560"/>
    </source>
</evidence>
<keyword evidence="4 12" id="KW-0347">Helicase</keyword>
<protein>
    <recommendedName>
        <fullName evidence="9">DNA 3'-5' helicase</fullName>
        <ecNumber evidence="9">5.6.2.4</ecNumber>
    </recommendedName>
    <alternativeName>
        <fullName evidence="10">DNA 3'-5' helicase II</fullName>
    </alternativeName>
</protein>
<dbReference type="OrthoDB" id="9806690at2"/>
<evidence type="ECO:0000313" key="16">
    <source>
        <dbReference type="Proteomes" id="UP000242258"/>
    </source>
</evidence>
<feature type="domain" description="UvrD-like helicase ATP-binding" evidence="13">
    <location>
        <begin position="8"/>
        <end position="286"/>
    </location>
</feature>
<dbReference type="FunFam" id="1.10.10.160:FF:000002">
    <property type="entry name" value="DNA helicase"/>
    <property type="match status" value="1"/>
</dbReference>
<dbReference type="InterPro" id="IPR014017">
    <property type="entry name" value="DNA_helicase_UvrD-like_C"/>
</dbReference>
<dbReference type="PROSITE" id="PS51217">
    <property type="entry name" value="UVRD_HELICASE_CTER"/>
    <property type="match status" value="1"/>
</dbReference>
<dbReference type="PANTHER" id="PTHR11070">
    <property type="entry name" value="UVRD / RECB / PCRA DNA HELICASE FAMILY MEMBER"/>
    <property type="match status" value="1"/>
</dbReference>